<protein>
    <recommendedName>
        <fullName evidence="2">Peptidase M20 dimerisation domain-containing protein</fullName>
    </recommendedName>
</protein>
<feature type="non-terminal residue" evidence="1">
    <location>
        <position position="56"/>
    </location>
</feature>
<evidence type="ECO:0008006" key="2">
    <source>
        <dbReference type="Google" id="ProtNLM"/>
    </source>
</evidence>
<dbReference type="EMBL" id="UINC01042637">
    <property type="protein sequence ID" value="SVB45540.1"/>
    <property type="molecule type" value="Genomic_DNA"/>
</dbReference>
<dbReference type="Gene3D" id="3.40.630.10">
    <property type="entry name" value="Zn peptidases"/>
    <property type="match status" value="1"/>
</dbReference>
<gene>
    <name evidence="1" type="ORF">METZ01_LOCUS198394</name>
</gene>
<name>A0A382E4H3_9ZZZZ</name>
<proteinExistence type="predicted"/>
<accession>A0A382E4H3</accession>
<sequence>MNRVLSAIDKGRDAALEGLKEFLRIPSVSTHAHHKKDVQNCAEFLAEEMRRIGLHE</sequence>
<organism evidence="1">
    <name type="scientific">marine metagenome</name>
    <dbReference type="NCBI Taxonomy" id="408172"/>
    <lineage>
        <taxon>unclassified sequences</taxon>
        <taxon>metagenomes</taxon>
        <taxon>ecological metagenomes</taxon>
    </lineage>
</organism>
<dbReference type="AlphaFoldDB" id="A0A382E4H3"/>
<reference evidence="1" key="1">
    <citation type="submission" date="2018-05" db="EMBL/GenBank/DDBJ databases">
        <authorList>
            <person name="Lanie J.A."/>
            <person name="Ng W.-L."/>
            <person name="Kazmierczak K.M."/>
            <person name="Andrzejewski T.M."/>
            <person name="Davidsen T.M."/>
            <person name="Wayne K.J."/>
            <person name="Tettelin H."/>
            <person name="Glass J.I."/>
            <person name="Rusch D."/>
            <person name="Podicherti R."/>
            <person name="Tsui H.-C.T."/>
            <person name="Winkler M.E."/>
        </authorList>
    </citation>
    <scope>NUCLEOTIDE SEQUENCE</scope>
</reference>
<evidence type="ECO:0000313" key="1">
    <source>
        <dbReference type="EMBL" id="SVB45540.1"/>
    </source>
</evidence>
<dbReference type="SUPFAM" id="SSF53187">
    <property type="entry name" value="Zn-dependent exopeptidases"/>
    <property type="match status" value="1"/>
</dbReference>